<dbReference type="Pfam" id="PF00441">
    <property type="entry name" value="Acyl-CoA_dh_1"/>
    <property type="match status" value="1"/>
</dbReference>
<comment type="cofactor">
    <cofactor evidence="1">
        <name>FAD</name>
        <dbReference type="ChEBI" id="CHEBI:57692"/>
    </cofactor>
</comment>
<keyword evidence="5 8" id="KW-0560">Oxidoreductase</keyword>
<dbReference type="EC" id="1.-.-.-" evidence="8"/>
<feature type="domain" description="Acyl-CoA dehydrogenase/oxidase N-terminal" evidence="7">
    <location>
        <begin position="6"/>
        <end position="117"/>
    </location>
</feature>
<evidence type="ECO:0000256" key="1">
    <source>
        <dbReference type="ARBA" id="ARBA00001974"/>
    </source>
</evidence>
<dbReference type="PANTHER" id="PTHR43884:SF20">
    <property type="entry name" value="ACYL-COA DEHYDROGENASE FADE28"/>
    <property type="match status" value="1"/>
</dbReference>
<gene>
    <name evidence="8" type="ORF">ACFOMD_03195</name>
</gene>
<dbReference type="GO" id="GO:0016491">
    <property type="term" value="F:oxidoreductase activity"/>
    <property type="evidence" value="ECO:0007669"/>
    <property type="project" value="UniProtKB-KW"/>
</dbReference>
<evidence type="ECO:0000256" key="4">
    <source>
        <dbReference type="ARBA" id="ARBA00022827"/>
    </source>
</evidence>
<evidence type="ECO:0000259" key="6">
    <source>
        <dbReference type="Pfam" id="PF00441"/>
    </source>
</evidence>
<dbReference type="EMBL" id="JBHRXV010000002">
    <property type="protein sequence ID" value="MFC3711560.1"/>
    <property type="molecule type" value="Genomic_DNA"/>
</dbReference>
<sequence>MHFAFTDEQAMIAETARGFFAGAATSERTRAAMAGGGIDRALWTAFAGEMGLAGVALPEAYGGSGLGMVEAAIVAEAAGALVAALPFLASSLLAGSAIAAGGSETQRETYLPAIASGTRIASFVEMGASGEGLAPHGAVADLFVVAIGGGVVIVDAADVAVEALPTMDATRPLARVRLGSAAIEPLDPVPALRAARSRGAVALAADSLGGAQALLDRTVAFAQDRVQFGRPIGSFQAVKHRLADMMVAIEQARSAVYWAACAIDEGSPDVALAVHSAKAFACDAYFDCAAAAIQLHGGIGFTWEHDAHLFFKRAQANRTLLGTPDQHREAVAALMLPRAA</sequence>
<dbReference type="SUPFAM" id="SSF56645">
    <property type="entry name" value="Acyl-CoA dehydrogenase NM domain-like"/>
    <property type="match status" value="1"/>
</dbReference>
<feature type="domain" description="Acyl-CoA dehydrogenase/oxidase C-terminal" evidence="6">
    <location>
        <begin position="199"/>
        <end position="334"/>
    </location>
</feature>
<keyword evidence="3" id="KW-0285">Flavoprotein</keyword>
<dbReference type="RefSeq" id="WP_380856747.1">
    <property type="nucleotide sequence ID" value="NZ_JBHRXV010000002.1"/>
</dbReference>
<comment type="caution">
    <text evidence="8">The sequence shown here is derived from an EMBL/GenBank/DDBJ whole genome shotgun (WGS) entry which is preliminary data.</text>
</comment>
<protein>
    <submittedName>
        <fullName evidence="8">Acyl-CoA dehydrogenase family protein</fullName>
        <ecNumber evidence="8">1.-.-.-</ecNumber>
    </submittedName>
</protein>
<evidence type="ECO:0000313" key="9">
    <source>
        <dbReference type="Proteomes" id="UP001595615"/>
    </source>
</evidence>
<dbReference type="InterPro" id="IPR013786">
    <property type="entry name" value="AcylCoA_DH/ox_N"/>
</dbReference>
<dbReference type="Gene3D" id="1.20.140.10">
    <property type="entry name" value="Butyryl-CoA Dehydrogenase, subunit A, domain 3"/>
    <property type="match status" value="1"/>
</dbReference>
<evidence type="ECO:0000259" key="7">
    <source>
        <dbReference type="Pfam" id="PF02771"/>
    </source>
</evidence>
<dbReference type="InterPro" id="IPR037069">
    <property type="entry name" value="AcylCoA_DH/ox_N_sf"/>
</dbReference>
<organism evidence="8 9">
    <name type="scientific">Sphingoaurantiacus capsulatus</name>
    <dbReference type="NCBI Taxonomy" id="1771310"/>
    <lineage>
        <taxon>Bacteria</taxon>
        <taxon>Pseudomonadati</taxon>
        <taxon>Pseudomonadota</taxon>
        <taxon>Alphaproteobacteria</taxon>
        <taxon>Sphingomonadales</taxon>
        <taxon>Sphingosinicellaceae</taxon>
        <taxon>Sphingoaurantiacus</taxon>
    </lineage>
</organism>
<dbReference type="CDD" id="cd00567">
    <property type="entry name" value="ACAD"/>
    <property type="match status" value="1"/>
</dbReference>
<comment type="similarity">
    <text evidence="2">Belongs to the acyl-CoA dehydrogenase family.</text>
</comment>
<keyword evidence="9" id="KW-1185">Reference proteome</keyword>
<dbReference type="InterPro" id="IPR036250">
    <property type="entry name" value="AcylCo_DH-like_C"/>
</dbReference>
<evidence type="ECO:0000256" key="5">
    <source>
        <dbReference type="ARBA" id="ARBA00023002"/>
    </source>
</evidence>
<evidence type="ECO:0000256" key="3">
    <source>
        <dbReference type="ARBA" id="ARBA00022630"/>
    </source>
</evidence>
<dbReference type="PANTHER" id="PTHR43884">
    <property type="entry name" value="ACYL-COA DEHYDROGENASE"/>
    <property type="match status" value="1"/>
</dbReference>
<dbReference type="InterPro" id="IPR009075">
    <property type="entry name" value="AcylCo_DH/oxidase_C"/>
</dbReference>
<dbReference type="Gene3D" id="1.10.540.10">
    <property type="entry name" value="Acyl-CoA dehydrogenase/oxidase, N-terminal domain"/>
    <property type="match status" value="1"/>
</dbReference>
<reference evidence="9" key="1">
    <citation type="journal article" date="2019" name="Int. J. Syst. Evol. Microbiol.">
        <title>The Global Catalogue of Microorganisms (GCM) 10K type strain sequencing project: providing services to taxonomists for standard genome sequencing and annotation.</title>
        <authorList>
            <consortium name="The Broad Institute Genomics Platform"/>
            <consortium name="The Broad Institute Genome Sequencing Center for Infectious Disease"/>
            <person name="Wu L."/>
            <person name="Ma J."/>
        </authorList>
    </citation>
    <scope>NUCLEOTIDE SEQUENCE [LARGE SCALE GENOMIC DNA]</scope>
    <source>
        <strain evidence="9">KCTC 42644</strain>
    </source>
</reference>
<dbReference type="InterPro" id="IPR009100">
    <property type="entry name" value="AcylCoA_DH/oxidase_NM_dom_sf"/>
</dbReference>
<evidence type="ECO:0000256" key="2">
    <source>
        <dbReference type="ARBA" id="ARBA00009347"/>
    </source>
</evidence>
<proteinExistence type="inferred from homology"/>
<dbReference type="Proteomes" id="UP001595615">
    <property type="component" value="Unassembled WGS sequence"/>
</dbReference>
<dbReference type="Pfam" id="PF02771">
    <property type="entry name" value="Acyl-CoA_dh_N"/>
    <property type="match status" value="1"/>
</dbReference>
<evidence type="ECO:0000313" key="8">
    <source>
        <dbReference type="EMBL" id="MFC3711560.1"/>
    </source>
</evidence>
<dbReference type="SUPFAM" id="SSF47203">
    <property type="entry name" value="Acyl-CoA dehydrogenase C-terminal domain-like"/>
    <property type="match status" value="1"/>
</dbReference>
<accession>A0ABV7X7Z9</accession>
<keyword evidence="4" id="KW-0274">FAD</keyword>
<name>A0ABV7X7Z9_9SPHN</name>